<name>A0A1E3INH6_9TREE</name>
<gene>
    <name evidence="10" type="ORF">L198_06178</name>
</gene>
<feature type="domain" description="Amino acid permease/ SLC12A" evidence="9">
    <location>
        <begin position="60"/>
        <end position="530"/>
    </location>
</feature>
<feature type="transmembrane region" description="Helical" evidence="8">
    <location>
        <begin position="399"/>
        <end position="417"/>
    </location>
</feature>
<dbReference type="Proteomes" id="UP000094819">
    <property type="component" value="Unassembled WGS sequence"/>
</dbReference>
<sequence>MADLEKDDKLGGSQYQVPYESEKVAEGNSLDPHAGELGGCEGNTYHPGENHVKRQLKQRHMAMIALGGAIGTGLFVGSGSALASGGPVGLWIGYILMGTMVYAMMVALGEMAGEFSLFPVAGGFVHYASRFCDESLGFATGINYWYSYAITIPTEIIAAQIVITYWDSNTHAAVYITVCLVSIWFINFLGARAYGEAEFWFCTIKIIAIVGLIILGIILMCGGGPNHDAIGFRYWRNPGPFAQMTINGGDDVIEGTWGRFLAFWNVFVQAAFSFIGTEIIATTLGEAENPRKTVPRAIKRVFFRILFFYVGGIFVISVLVPYTEPNLLNGSGTAAASPFVIAIENAGIKALPSIVNAVLLISAWSAGNSDMYAASRTFYALALDGQLPRIFRRCTKSGLPIWSLVITGAFGLLAYMNTGGETAEEAFNWLYNLSTITAIVTWWTILLSYLRFYYGLKVQGISREDFPYKAPLQPYLSWISFVFFTAVILFNGFTVFLTGNWDTGDFIAAYITLPIFAVCWVGWKCWKKTKWIPLAEIDFETGRREFDELEVTDREKYMAQNKFEKIMDFIF</sequence>
<comment type="subcellular location">
    <subcellularLocation>
        <location evidence="1">Membrane</location>
        <topology evidence="1">Multi-pass membrane protein</topology>
    </subcellularLocation>
</comment>
<dbReference type="RefSeq" id="XP_019029682.1">
    <property type="nucleotide sequence ID" value="XM_019178244.1"/>
</dbReference>
<feature type="region of interest" description="Disordered" evidence="7">
    <location>
        <begin position="25"/>
        <end position="44"/>
    </location>
</feature>
<evidence type="ECO:0000313" key="11">
    <source>
        <dbReference type="Proteomes" id="UP000094819"/>
    </source>
</evidence>
<dbReference type="GO" id="GO:0015171">
    <property type="term" value="F:amino acid transmembrane transporter activity"/>
    <property type="evidence" value="ECO:0007669"/>
    <property type="project" value="TreeGrafter"/>
</dbReference>
<dbReference type="InterPro" id="IPR004762">
    <property type="entry name" value="Amino_acid_permease_fungi"/>
</dbReference>
<evidence type="ECO:0000256" key="8">
    <source>
        <dbReference type="SAM" id="Phobius"/>
    </source>
</evidence>
<dbReference type="EMBL" id="AWGH01000021">
    <property type="protein sequence ID" value="ODN90160.1"/>
    <property type="molecule type" value="Genomic_DNA"/>
</dbReference>
<feature type="transmembrane region" description="Helical" evidence="8">
    <location>
        <begin position="261"/>
        <end position="281"/>
    </location>
</feature>
<dbReference type="Pfam" id="PF00324">
    <property type="entry name" value="AA_permease"/>
    <property type="match status" value="1"/>
</dbReference>
<evidence type="ECO:0000256" key="6">
    <source>
        <dbReference type="ARBA" id="ARBA00023136"/>
    </source>
</evidence>
<feature type="transmembrane region" description="Helical" evidence="8">
    <location>
        <begin position="61"/>
        <end position="82"/>
    </location>
</feature>
<dbReference type="AlphaFoldDB" id="A0A1E3INH6"/>
<evidence type="ECO:0000313" key="10">
    <source>
        <dbReference type="EMBL" id="ODN90160.1"/>
    </source>
</evidence>
<dbReference type="NCBIfam" id="TIGR00913">
    <property type="entry name" value="2A0310"/>
    <property type="match status" value="1"/>
</dbReference>
<feature type="transmembrane region" description="Helical" evidence="8">
    <location>
        <begin position="475"/>
        <end position="494"/>
    </location>
</feature>
<evidence type="ECO:0000256" key="2">
    <source>
        <dbReference type="ARBA" id="ARBA00022448"/>
    </source>
</evidence>
<feature type="transmembrane region" description="Helical" evidence="8">
    <location>
        <begin position="88"/>
        <end position="108"/>
    </location>
</feature>
<evidence type="ECO:0000259" key="9">
    <source>
        <dbReference type="Pfam" id="PF00324"/>
    </source>
</evidence>
<evidence type="ECO:0000256" key="5">
    <source>
        <dbReference type="ARBA" id="ARBA00022989"/>
    </source>
</evidence>
<reference evidence="10 11" key="1">
    <citation type="submission" date="2016-06" db="EMBL/GenBank/DDBJ databases">
        <title>Evolution of pathogenesis and genome organization in the Tremellales.</title>
        <authorList>
            <person name="Cuomo C."/>
            <person name="Litvintseva A."/>
            <person name="Heitman J."/>
            <person name="Chen Y."/>
            <person name="Sun S."/>
            <person name="Springer D."/>
            <person name="Dromer F."/>
            <person name="Young S."/>
            <person name="Zeng Q."/>
            <person name="Chapman S."/>
            <person name="Gujja S."/>
            <person name="Saif S."/>
            <person name="Birren B."/>
        </authorList>
    </citation>
    <scope>NUCLEOTIDE SEQUENCE [LARGE SCALE GENOMIC DNA]</scope>
    <source>
        <strain evidence="10 11">CBS 7118</strain>
    </source>
</reference>
<organism evidence="10 11">
    <name type="scientific">Cryptococcus wingfieldii CBS 7118</name>
    <dbReference type="NCBI Taxonomy" id="1295528"/>
    <lineage>
        <taxon>Eukaryota</taxon>
        <taxon>Fungi</taxon>
        <taxon>Dikarya</taxon>
        <taxon>Basidiomycota</taxon>
        <taxon>Agaricomycotina</taxon>
        <taxon>Tremellomycetes</taxon>
        <taxon>Tremellales</taxon>
        <taxon>Cryptococcaceae</taxon>
        <taxon>Cryptococcus</taxon>
    </lineage>
</organism>
<dbReference type="PROSITE" id="PS00218">
    <property type="entry name" value="AMINO_ACID_PERMEASE_1"/>
    <property type="match status" value="1"/>
</dbReference>
<keyword evidence="3 8" id="KW-0812">Transmembrane</keyword>
<feature type="transmembrane region" description="Helical" evidence="8">
    <location>
        <begin position="206"/>
        <end position="225"/>
    </location>
</feature>
<proteinExistence type="predicted"/>
<keyword evidence="4" id="KW-0029">Amino-acid transport</keyword>
<feature type="transmembrane region" description="Helical" evidence="8">
    <location>
        <begin position="145"/>
        <end position="166"/>
    </location>
</feature>
<dbReference type="PIRSF" id="PIRSF006060">
    <property type="entry name" value="AA_transporter"/>
    <property type="match status" value="1"/>
</dbReference>
<protein>
    <submittedName>
        <fullName evidence="10">AAT family amino acid transporter</fullName>
    </submittedName>
</protein>
<feature type="transmembrane region" description="Helical" evidence="8">
    <location>
        <begin position="346"/>
        <end position="366"/>
    </location>
</feature>
<keyword evidence="5 8" id="KW-1133">Transmembrane helix</keyword>
<evidence type="ECO:0000256" key="7">
    <source>
        <dbReference type="SAM" id="MobiDB-lite"/>
    </source>
</evidence>
<dbReference type="PANTHER" id="PTHR43341:SF4">
    <property type="entry name" value="ARGININE PERMEASE CAN1-RELATED"/>
    <property type="match status" value="1"/>
</dbReference>
<accession>A0A1E3INH6</accession>
<comment type="caution">
    <text evidence="10">The sequence shown here is derived from an EMBL/GenBank/DDBJ whole genome shotgun (WGS) entry which is preliminary data.</text>
</comment>
<dbReference type="PANTHER" id="PTHR43341">
    <property type="entry name" value="AMINO ACID PERMEASE"/>
    <property type="match status" value="1"/>
</dbReference>
<keyword evidence="11" id="KW-1185">Reference proteome</keyword>
<dbReference type="OrthoDB" id="10062876at2759"/>
<evidence type="ECO:0000256" key="1">
    <source>
        <dbReference type="ARBA" id="ARBA00004141"/>
    </source>
</evidence>
<dbReference type="InterPro" id="IPR004840">
    <property type="entry name" value="Amino_acid_permease_CS"/>
</dbReference>
<keyword evidence="2" id="KW-0813">Transport</keyword>
<feature type="transmembrane region" description="Helical" evidence="8">
    <location>
        <begin position="172"/>
        <end position="194"/>
    </location>
</feature>
<feature type="transmembrane region" description="Helical" evidence="8">
    <location>
        <begin position="301"/>
        <end position="322"/>
    </location>
</feature>
<dbReference type="InterPro" id="IPR050524">
    <property type="entry name" value="APC_YAT"/>
</dbReference>
<keyword evidence="6 8" id="KW-0472">Membrane</keyword>
<feature type="transmembrane region" description="Helical" evidence="8">
    <location>
        <begin position="429"/>
        <end position="454"/>
    </location>
</feature>
<evidence type="ECO:0000256" key="3">
    <source>
        <dbReference type="ARBA" id="ARBA00022692"/>
    </source>
</evidence>
<dbReference type="Gene3D" id="1.20.1740.10">
    <property type="entry name" value="Amino acid/polyamine transporter I"/>
    <property type="match status" value="1"/>
</dbReference>
<dbReference type="GeneID" id="30195390"/>
<evidence type="ECO:0000256" key="4">
    <source>
        <dbReference type="ARBA" id="ARBA00022970"/>
    </source>
</evidence>
<dbReference type="FunFam" id="1.20.1740.10:FF:000006">
    <property type="entry name" value="General amino acid permease"/>
    <property type="match status" value="1"/>
</dbReference>
<dbReference type="GO" id="GO:0016020">
    <property type="term" value="C:membrane"/>
    <property type="evidence" value="ECO:0007669"/>
    <property type="project" value="UniProtKB-SubCell"/>
</dbReference>
<dbReference type="InterPro" id="IPR004841">
    <property type="entry name" value="AA-permease/SLC12A_dom"/>
</dbReference>
<feature type="transmembrane region" description="Helical" evidence="8">
    <location>
        <begin position="506"/>
        <end position="523"/>
    </location>
</feature>